<feature type="compositionally biased region" description="Basic and acidic residues" evidence="1">
    <location>
        <begin position="1690"/>
        <end position="1701"/>
    </location>
</feature>
<keyword evidence="3" id="KW-1185">Reference proteome</keyword>
<evidence type="ECO:0000313" key="3">
    <source>
        <dbReference type="Proteomes" id="UP001218188"/>
    </source>
</evidence>
<dbReference type="Proteomes" id="UP001218188">
    <property type="component" value="Unassembled WGS sequence"/>
</dbReference>
<feature type="region of interest" description="Disordered" evidence="1">
    <location>
        <begin position="905"/>
        <end position="1031"/>
    </location>
</feature>
<feature type="compositionally biased region" description="Polar residues" evidence="1">
    <location>
        <begin position="75"/>
        <end position="84"/>
    </location>
</feature>
<evidence type="ECO:0000313" key="2">
    <source>
        <dbReference type="EMBL" id="KAJ7026433.1"/>
    </source>
</evidence>
<feature type="region of interest" description="Disordered" evidence="1">
    <location>
        <begin position="1"/>
        <end position="195"/>
    </location>
</feature>
<feature type="compositionally biased region" description="Polar residues" evidence="1">
    <location>
        <begin position="867"/>
        <end position="878"/>
    </location>
</feature>
<evidence type="ECO:0000256" key="1">
    <source>
        <dbReference type="SAM" id="MobiDB-lite"/>
    </source>
</evidence>
<reference evidence="2" key="1">
    <citation type="submission" date="2023-03" db="EMBL/GenBank/DDBJ databases">
        <title>Massive genome expansion in bonnet fungi (Mycena s.s.) driven by repeated elements and novel gene families across ecological guilds.</title>
        <authorList>
            <consortium name="Lawrence Berkeley National Laboratory"/>
            <person name="Harder C.B."/>
            <person name="Miyauchi S."/>
            <person name="Viragh M."/>
            <person name="Kuo A."/>
            <person name="Thoen E."/>
            <person name="Andreopoulos B."/>
            <person name="Lu D."/>
            <person name="Skrede I."/>
            <person name="Drula E."/>
            <person name="Henrissat B."/>
            <person name="Morin E."/>
            <person name="Kohler A."/>
            <person name="Barry K."/>
            <person name="LaButti K."/>
            <person name="Morin E."/>
            <person name="Salamov A."/>
            <person name="Lipzen A."/>
            <person name="Mereny Z."/>
            <person name="Hegedus B."/>
            <person name="Baldrian P."/>
            <person name="Stursova M."/>
            <person name="Weitz H."/>
            <person name="Taylor A."/>
            <person name="Grigoriev I.V."/>
            <person name="Nagy L.G."/>
            <person name="Martin F."/>
            <person name="Kauserud H."/>
        </authorList>
    </citation>
    <scope>NUCLEOTIDE SEQUENCE</scope>
    <source>
        <strain evidence="2">CBHHK200</strain>
    </source>
</reference>
<feature type="compositionally biased region" description="Polar residues" evidence="1">
    <location>
        <begin position="138"/>
        <end position="148"/>
    </location>
</feature>
<feature type="region of interest" description="Disordered" evidence="1">
    <location>
        <begin position="1674"/>
        <end position="1701"/>
    </location>
</feature>
<dbReference type="EMBL" id="JARJCM010000138">
    <property type="protein sequence ID" value="KAJ7026433.1"/>
    <property type="molecule type" value="Genomic_DNA"/>
</dbReference>
<feature type="region of interest" description="Disordered" evidence="1">
    <location>
        <begin position="867"/>
        <end position="891"/>
    </location>
</feature>
<protein>
    <submittedName>
        <fullName evidence="2">Uncharacterized protein</fullName>
    </submittedName>
</protein>
<name>A0AAD6SGC5_9AGAR</name>
<organism evidence="2 3">
    <name type="scientific">Mycena alexandri</name>
    <dbReference type="NCBI Taxonomy" id="1745969"/>
    <lineage>
        <taxon>Eukaryota</taxon>
        <taxon>Fungi</taxon>
        <taxon>Dikarya</taxon>
        <taxon>Basidiomycota</taxon>
        <taxon>Agaricomycotina</taxon>
        <taxon>Agaricomycetes</taxon>
        <taxon>Agaricomycetidae</taxon>
        <taxon>Agaricales</taxon>
        <taxon>Marasmiineae</taxon>
        <taxon>Mycenaceae</taxon>
        <taxon>Mycena</taxon>
    </lineage>
</organism>
<sequence>MWALFKPKSKTPPPHPSSSSGLMAGSRQPPSRSPSPPAEESTVDWHTPARKTVNRPVLADPASPDARFKSLDVAVSQNGVTSTPPDLEPMVEDCDPPLAHTEHAGVSTTDAAPRINPVQPLIVPTAAVGTRPPARQDPASSLLPSRTTRSGHKPPIATRKPKAPRAGQRTRDTPNASAKTVPKRKQPTGQTTGSVLTSVSAFPDLTPALHIPRRGQRFPKSYVALHHPRTPAARKNEGRNYVMVVDFDSVDAMKDLLLHGFRSSISRRGNIETSTDVATGLEIHHDNGLLILDTKDVLWLRNQSGSGNPDEDVCVSFACEIAELGVHPSGKPMLEYGIELRDRLIGEAHKNNGHAPSTVTTDGVTVRTGGTEFERNPRSIPLEGCPRAIPVSVSVEIPKNMMHAPSVGNKFHGEADRKDTGWKTRREWMEFCALVASRGLQFGPADIADLFSNWADLVNAPRTGHDSNPGFSNQQTNFAGGLNRADIIENIVTSIEDLGGFGDIHGDTNDFPPGLSSLVSMSQLPPDLENVHPGMIVMVCLGVARLLNTNTNMYMCGVRGHAGTQPTYDGAVGELRHDIIRILDIMYMSDGAMGAQGTTALAALAPNKILEISSEYRDPRIGDRSQAVQVTHATYARDGISIMPAEALMKLVSRDLLTVNVNVSLQMPEFMDVRVDRDAMLRAWSYTDEAGVRRTLDGWPLGPGHGPGGKTHVEGSTAPFGNDARARVIEQMESHRALTEHSIPLTRLAALATSKEGSRAALLGTYADRAKDGKDPLTGELYYAPGEAPPASPTAGTKRKASEAQPHDVRPATKKMKAAATVLGAHLSSAHLDALAAPFVPPEAPEAPVDGLRRSSRQIPSRTTGVVITPSSSATTTLRPPAPIPGAKQGVRSAVRLRAARLVPAAPPQPDNHSSSSSHSSDNSDAASAALVPGPRGGPVGPPSLPQPDSSSDHSDKPDAASALSAAAALPGGRVPAATPQPDSESSSSHDSDFSPEDQDVVMPGPGHDSPMSDASDGEPELDPRETTKFQNAKLRARDILKEFSARKLTQLLADVTAQLDAAEKASSLKVDPVRTVTVLETAMTELRCDPLGEGAAAAVHGLNTQLNVLVLNANLQGIFLTLQRQRILIAASLGYRWMAEQAEPYLDHKLEELLGLDHTYPVPKADEWMYRLLVDVNNARQTGSRTIQASDYLTCITGSAKLAQFHVDDSTDLAEELKTRTLRIVHQWLKFPDDSKTDSALAARFAAHLHNFAGPSAMLVPRIWSAFYNVSRTLLNSGFSKKSVPMEDIVPWAEALEDHPISDENSHERQLLDALGAQYRRLDSKAPAIPGSRSKPNPQPDNMLQFLRLALRNQSSSNDQPTRVPPVSELPEGPARQALLWMNENSDHRYPFRLEATSYLGMRFPREKGSPLDMNILRDDPQVALFSLAQWRSITYHSDFSSTRAMFDNADDFLNAVRGKPSSHYAIDRAYGGQPQPRAAKYEWATRLNWETANKTSANSWLSDLEWPELAADGSQPPPAAVQSYSSVLDVVCPKVKNKPVFAFCGPLTAHLLVSDFVDAGVVKPPTALELGRVIARIRAGAIAGLQALDYFHEARPMPHHISRSFVALYDHLDTELTQDEKRRMRFGPLMLEHSLLGITRCARLARAPRGPASWTAHQTFYLTTTTILTLTQSDNGTPSAPQASSSTEHTRTLRRRPENRMVRLQTLADTIQPESLASPYEPWLHELQRLLDIEHPGEFQVYDRVVCWTGKKQATTLGGRFDPDELSTESSAACWIRQSMHGCAYSIAVMYTSTTSPVGKTQQDFLSDGPWHVWAMIRCAAGGKHGRRILIWDPNFGIPGLSQQRQRDVLGWRLQFVTAARKNGNADVWINRRVQERNEDGRCVPLTLAFLQTLVKDGLDWDDFVKVAKR</sequence>
<feature type="compositionally biased region" description="Low complexity" evidence="1">
    <location>
        <begin position="960"/>
        <end position="970"/>
    </location>
</feature>
<accession>A0AAD6SGC5</accession>
<comment type="caution">
    <text evidence="2">The sequence shown here is derived from an EMBL/GenBank/DDBJ whole genome shotgun (WGS) entry which is preliminary data.</text>
</comment>
<proteinExistence type="predicted"/>
<feature type="region of interest" description="Disordered" evidence="1">
    <location>
        <begin position="784"/>
        <end position="812"/>
    </location>
</feature>
<feature type="compositionally biased region" description="Basic and acidic residues" evidence="1">
    <location>
        <begin position="800"/>
        <end position="811"/>
    </location>
</feature>
<feature type="compositionally biased region" description="Low complexity" evidence="1">
    <location>
        <begin position="911"/>
        <end position="934"/>
    </location>
</feature>
<gene>
    <name evidence="2" type="ORF">C8F04DRAFT_1190497</name>
</gene>
<feature type="compositionally biased region" description="Polar residues" evidence="1">
    <location>
        <begin position="1674"/>
        <end position="1689"/>
    </location>
</feature>